<reference evidence="1 2" key="1">
    <citation type="submission" date="2016-10" db="EMBL/GenBank/DDBJ databases">
        <authorList>
            <person name="de Groot N.N."/>
        </authorList>
    </citation>
    <scope>NUCLEOTIDE SEQUENCE [LARGE SCALE GENOMIC DNA]</scope>
    <source>
        <strain evidence="1 2">DSM 25584</strain>
    </source>
</reference>
<evidence type="ECO:0000313" key="2">
    <source>
        <dbReference type="Proteomes" id="UP000199415"/>
    </source>
</evidence>
<dbReference type="EMBL" id="FNCE01000006">
    <property type="protein sequence ID" value="SDG15164.1"/>
    <property type="molecule type" value="Genomic_DNA"/>
</dbReference>
<proteinExistence type="predicted"/>
<evidence type="ECO:0000313" key="1">
    <source>
        <dbReference type="EMBL" id="SDG15164.1"/>
    </source>
</evidence>
<sequence length="150" mass="16384">MAVYRPEERRLVLRLMAYWDDLRNEREYPPVGEIDPETIGDDWPNCFLLKLDEPVSASRLQAIGENLLTGHVLEPGTQVADCPGDTLLYQALKPLSRMLDKRIPMSIGGEAEVGGTPTLYRSILLPLSDDGATIDHVLGAANGKPADGSA</sequence>
<dbReference type="InterPro" id="IPR009922">
    <property type="entry name" value="DUF1457"/>
</dbReference>
<dbReference type="Pfam" id="PF07310">
    <property type="entry name" value="PAS_5"/>
    <property type="match status" value="1"/>
</dbReference>
<name>A0A1G7RWV6_9PROT</name>
<organism evidence="1 2">
    <name type="scientific">Limimonas halophila</name>
    <dbReference type="NCBI Taxonomy" id="1082479"/>
    <lineage>
        <taxon>Bacteria</taxon>
        <taxon>Pseudomonadati</taxon>
        <taxon>Pseudomonadota</taxon>
        <taxon>Alphaproteobacteria</taxon>
        <taxon>Rhodospirillales</taxon>
        <taxon>Rhodovibrionaceae</taxon>
        <taxon>Limimonas</taxon>
    </lineage>
</organism>
<dbReference type="OrthoDB" id="7346466at2"/>
<accession>A0A1G7RWV6</accession>
<dbReference type="STRING" id="1082479.SAMN05216241_10627"/>
<protein>
    <submittedName>
        <fullName evidence="1">PAS domain-containing protein</fullName>
    </submittedName>
</protein>
<dbReference type="AlphaFoldDB" id="A0A1G7RWV6"/>
<dbReference type="RefSeq" id="WP_090019973.1">
    <property type="nucleotide sequence ID" value="NZ_FNCE01000006.1"/>
</dbReference>
<dbReference type="Proteomes" id="UP000199415">
    <property type="component" value="Unassembled WGS sequence"/>
</dbReference>
<keyword evidence="2" id="KW-1185">Reference proteome</keyword>
<gene>
    <name evidence="1" type="ORF">SAMN05216241_10627</name>
</gene>